<dbReference type="CDD" id="cd04301">
    <property type="entry name" value="NAT_SF"/>
    <property type="match status" value="1"/>
</dbReference>
<name>W4QWZ0_HALA3</name>
<accession>W4QWZ0</accession>
<dbReference type="eggNOG" id="COG0456">
    <property type="taxonomic scope" value="Bacteria"/>
</dbReference>
<dbReference type="InterPro" id="IPR000182">
    <property type="entry name" value="GNAT_dom"/>
</dbReference>
<proteinExistence type="predicted"/>
<feature type="domain" description="N-acetyltransferase" evidence="1">
    <location>
        <begin position="3"/>
        <end position="117"/>
    </location>
</feature>
<dbReference type="GO" id="GO:0016747">
    <property type="term" value="F:acyltransferase activity, transferring groups other than amino-acyl groups"/>
    <property type="evidence" value="ECO:0007669"/>
    <property type="project" value="InterPro"/>
</dbReference>
<organism evidence="2 3">
    <name type="scientific">Halalkalibacter akibai (strain ATCC 43226 / DSM 21942 / CIP 109018 / JCM 9157 / 1139)</name>
    <name type="common">Bacillus akibai</name>
    <dbReference type="NCBI Taxonomy" id="1236973"/>
    <lineage>
        <taxon>Bacteria</taxon>
        <taxon>Bacillati</taxon>
        <taxon>Bacillota</taxon>
        <taxon>Bacilli</taxon>
        <taxon>Bacillales</taxon>
        <taxon>Bacillaceae</taxon>
        <taxon>Halalkalibacter</taxon>
    </lineage>
</organism>
<evidence type="ECO:0000259" key="1">
    <source>
        <dbReference type="PROSITE" id="PS51186"/>
    </source>
</evidence>
<keyword evidence="3" id="KW-1185">Reference proteome</keyword>
<dbReference type="Proteomes" id="UP000018896">
    <property type="component" value="Unassembled WGS sequence"/>
</dbReference>
<evidence type="ECO:0000313" key="2">
    <source>
        <dbReference type="EMBL" id="GAE35839.1"/>
    </source>
</evidence>
<dbReference type="PROSITE" id="PS51186">
    <property type="entry name" value="GNAT"/>
    <property type="match status" value="1"/>
</dbReference>
<dbReference type="Gene3D" id="3.40.630.30">
    <property type="match status" value="1"/>
</dbReference>
<dbReference type="STRING" id="1236973.JCM9157_2976"/>
<comment type="caution">
    <text evidence="2">The sequence shown here is derived from an EMBL/GenBank/DDBJ whole genome shotgun (WGS) entry which is preliminary data.</text>
</comment>
<evidence type="ECO:0000313" key="3">
    <source>
        <dbReference type="Proteomes" id="UP000018896"/>
    </source>
</evidence>
<dbReference type="AlphaFoldDB" id="W4QWZ0"/>
<protein>
    <submittedName>
        <fullName evidence="2">RibT protein</fullName>
    </submittedName>
</protein>
<dbReference type="OrthoDB" id="2189687at2"/>
<sequence length="117" mass="13629">MLVPYKTTNQKIAMGLLSFMPEEKDVKKLLKTIERYDSDPNWKLYLWKKEDFVGVIGIFIKEDRAYLEHVCVNPSFRHEGIGRAMLNELRRILPCELSPTSATRNFMIACSEEEKSS</sequence>
<dbReference type="Pfam" id="PF00583">
    <property type="entry name" value="Acetyltransf_1"/>
    <property type="match status" value="1"/>
</dbReference>
<dbReference type="RefSeq" id="WP_035665407.1">
    <property type="nucleotide sequence ID" value="NZ_BAUV01000024.1"/>
</dbReference>
<dbReference type="SUPFAM" id="SSF55729">
    <property type="entry name" value="Acyl-CoA N-acyltransferases (Nat)"/>
    <property type="match status" value="1"/>
</dbReference>
<dbReference type="InterPro" id="IPR016181">
    <property type="entry name" value="Acyl_CoA_acyltransferase"/>
</dbReference>
<reference evidence="2 3" key="1">
    <citation type="journal article" date="2014" name="Genome Announc.">
        <title>Draft Genome Sequences of Three Alkaliphilic Bacillus Strains, Bacillus wakoensis JCM 9140T, Bacillus akibai JCM 9157T, and Bacillus hemicellulosilyticus JCM 9152T.</title>
        <authorList>
            <person name="Yuki M."/>
            <person name="Oshima K."/>
            <person name="Suda W."/>
            <person name="Oshida Y."/>
            <person name="Kitamura K."/>
            <person name="Iida T."/>
            <person name="Hattori M."/>
            <person name="Ohkuma M."/>
        </authorList>
    </citation>
    <scope>NUCLEOTIDE SEQUENCE [LARGE SCALE GENOMIC DNA]</scope>
    <source>
        <strain evidence="2 3">JCM 9157</strain>
    </source>
</reference>
<dbReference type="EMBL" id="BAUV01000024">
    <property type="protein sequence ID" value="GAE35839.1"/>
    <property type="molecule type" value="Genomic_DNA"/>
</dbReference>
<gene>
    <name evidence="2" type="ORF">JCM9157_2976</name>
</gene>